<accession>A0A512MCJ5</accession>
<dbReference type="EMBL" id="BKAG01000025">
    <property type="protein sequence ID" value="GEP44071.1"/>
    <property type="molecule type" value="Genomic_DNA"/>
</dbReference>
<evidence type="ECO:0000313" key="2">
    <source>
        <dbReference type="Proteomes" id="UP000321577"/>
    </source>
</evidence>
<reference evidence="1 2" key="1">
    <citation type="submission" date="2019-07" db="EMBL/GenBank/DDBJ databases">
        <title>Whole genome shotgun sequence of Brevifollis gellanilyticus NBRC 108608.</title>
        <authorList>
            <person name="Hosoyama A."/>
            <person name="Uohara A."/>
            <person name="Ohji S."/>
            <person name="Ichikawa N."/>
        </authorList>
    </citation>
    <scope>NUCLEOTIDE SEQUENCE [LARGE SCALE GENOMIC DNA]</scope>
    <source>
        <strain evidence="1 2">NBRC 108608</strain>
    </source>
</reference>
<keyword evidence="2" id="KW-1185">Reference proteome</keyword>
<organism evidence="1 2">
    <name type="scientific">Brevifollis gellanilyticus</name>
    <dbReference type="NCBI Taxonomy" id="748831"/>
    <lineage>
        <taxon>Bacteria</taxon>
        <taxon>Pseudomonadati</taxon>
        <taxon>Verrucomicrobiota</taxon>
        <taxon>Verrucomicrobiia</taxon>
        <taxon>Verrucomicrobiales</taxon>
        <taxon>Verrucomicrobiaceae</taxon>
    </lineage>
</organism>
<name>A0A512MCJ5_9BACT</name>
<dbReference type="AlphaFoldDB" id="A0A512MCJ5"/>
<protein>
    <submittedName>
        <fullName evidence="1">Uncharacterized protein</fullName>
    </submittedName>
</protein>
<evidence type="ECO:0000313" key="1">
    <source>
        <dbReference type="EMBL" id="GEP44071.1"/>
    </source>
</evidence>
<comment type="caution">
    <text evidence="1">The sequence shown here is derived from an EMBL/GenBank/DDBJ whole genome shotgun (WGS) entry which is preliminary data.</text>
</comment>
<gene>
    <name evidence="1" type="ORF">BGE01nite_33620</name>
</gene>
<dbReference type="Proteomes" id="UP000321577">
    <property type="component" value="Unassembled WGS sequence"/>
</dbReference>
<proteinExistence type="predicted"/>
<sequence>MVFAEIRVPMSLTIVMRAGEPEFECIAAFRDIEGGGEHEALAGDVREFGERKASGKLEQALPFDADGMEAHVGADVMFLSGGIAERDEPEGIVAQEARAGDKVSLDELVEI</sequence>